<evidence type="ECO:0000256" key="2">
    <source>
        <dbReference type="ARBA" id="ARBA00022801"/>
    </source>
</evidence>
<dbReference type="PANTHER" id="PTHR43248:SF30">
    <property type="entry name" value="AB HYDROLASE-1 DOMAIN-CONTAINING PROTEIN"/>
    <property type="match status" value="1"/>
</dbReference>
<dbReference type="Proteomes" id="UP000239322">
    <property type="component" value="Unassembled WGS sequence"/>
</dbReference>
<dbReference type="InterPro" id="IPR000073">
    <property type="entry name" value="AB_hydrolase_1"/>
</dbReference>
<feature type="domain" description="Peptidase S33 tripeptidyl aminopeptidase-like C-terminal" evidence="5">
    <location>
        <begin position="408"/>
        <end position="500"/>
    </location>
</feature>
<protein>
    <submittedName>
        <fullName evidence="6">Uncharacterized protein</fullName>
    </submittedName>
</protein>
<accession>A0A2S9PW14</accession>
<comment type="similarity">
    <text evidence="1">Belongs to the peptidase S33 family.</text>
</comment>
<dbReference type="Pfam" id="PF00561">
    <property type="entry name" value="Abhydrolase_1"/>
    <property type="match status" value="1"/>
</dbReference>
<dbReference type="RefSeq" id="WP_105869229.1">
    <property type="nucleotide sequence ID" value="NZ_PVLV01000192.1"/>
</dbReference>
<feature type="signal peptide" evidence="3">
    <location>
        <begin position="1"/>
        <end position="27"/>
    </location>
</feature>
<dbReference type="EMBL" id="PVLV01000192">
    <property type="protein sequence ID" value="PRH78598.1"/>
    <property type="molecule type" value="Genomic_DNA"/>
</dbReference>
<keyword evidence="7" id="KW-1185">Reference proteome</keyword>
<dbReference type="InterPro" id="IPR051601">
    <property type="entry name" value="Serine_prot/Carboxylest_S33"/>
</dbReference>
<dbReference type="InterPro" id="IPR013595">
    <property type="entry name" value="Pept_S33_TAP-like_C"/>
</dbReference>
<keyword evidence="2" id="KW-0378">Hydrolase</keyword>
<feature type="chain" id="PRO_5015568540" evidence="3">
    <location>
        <begin position="28"/>
        <end position="503"/>
    </location>
</feature>
<evidence type="ECO:0000256" key="1">
    <source>
        <dbReference type="ARBA" id="ARBA00010088"/>
    </source>
</evidence>
<comment type="caution">
    <text evidence="6">The sequence shown here is derived from an EMBL/GenBank/DDBJ whole genome shotgun (WGS) entry which is preliminary data.</text>
</comment>
<evidence type="ECO:0000259" key="5">
    <source>
        <dbReference type="Pfam" id="PF08386"/>
    </source>
</evidence>
<evidence type="ECO:0000259" key="4">
    <source>
        <dbReference type="Pfam" id="PF00561"/>
    </source>
</evidence>
<name>A0A2S9PW14_9ACTN</name>
<gene>
    <name evidence="6" type="ORF">C6N75_14040</name>
</gene>
<dbReference type="OrthoDB" id="3930934at2"/>
<dbReference type="SUPFAM" id="SSF53474">
    <property type="entry name" value="alpha/beta-Hydrolases"/>
    <property type="match status" value="1"/>
</dbReference>
<dbReference type="AlphaFoldDB" id="A0A2S9PW14"/>
<evidence type="ECO:0000256" key="3">
    <source>
        <dbReference type="SAM" id="SignalP"/>
    </source>
</evidence>
<dbReference type="InterPro" id="IPR029058">
    <property type="entry name" value="AB_hydrolase_fold"/>
</dbReference>
<keyword evidence="3" id="KW-0732">Signal</keyword>
<evidence type="ECO:0000313" key="7">
    <source>
        <dbReference type="Proteomes" id="UP000239322"/>
    </source>
</evidence>
<sequence>MRTGSRIPVTAVLAAAVLLMAATVAFAVPRASAAAPAIDWKPCPAPSARTLQCAQVEVPMDWRDPSGKKISFGVNRLPATARAERIGTLVFNPGGPGGSGTQWVATEAAKGGMFGKDVRSRYDLVGFDPRGVASSRPAVRCDNEIWNSPRVSLFPTSAEQYEQMADKYERLGRSCLELTGPAVRFMDTVSVARDLEALRNAVGEGKLNYLGLSYGTEIGQQYSQLYPENVRRMVLDGALVHSLEASSFNENESVAYEATLGRFAQWCARSTDCALKGRDVLAAFSELVRKADAEPIPAAVCAKSAACRTSVTGEDIRFAAQGYLLFPSGLPQMGYPGWRELGDALKSAEQGDASAFSPRIIEQQTDAAFSGLAVGCLDNRADFKGYPALKAQIALGKVVSPHVQGAGQSYQYIAQCTDWPTAFTNPPKPAAPNQTRALIVNALYDPSTAYAWAQLMATQMPNSVLLTRDGAGHTSYTHAGPTRDAIDRYLLSGVLPAPGTFIK</sequence>
<proteinExistence type="inferred from homology"/>
<feature type="domain" description="AB hydrolase-1" evidence="4">
    <location>
        <begin position="88"/>
        <end position="278"/>
    </location>
</feature>
<dbReference type="PANTHER" id="PTHR43248">
    <property type="entry name" value="2-SUCCINYL-6-HYDROXY-2,4-CYCLOHEXADIENE-1-CARBOXYLATE SYNTHASE"/>
    <property type="match status" value="1"/>
</dbReference>
<reference evidence="6 7" key="1">
    <citation type="submission" date="2018-03" db="EMBL/GenBank/DDBJ databases">
        <title>Novel Streptomyces sp. from soil.</title>
        <authorList>
            <person name="Tan G.Y.A."/>
            <person name="Lee Z.Y."/>
        </authorList>
    </citation>
    <scope>NUCLEOTIDE SEQUENCE [LARGE SCALE GENOMIC DNA]</scope>
    <source>
        <strain evidence="6 7">ST5x</strain>
    </source>
</reference>
<dbReference type="GO" id="GO:0016787">
    <property type="term" value="F:hydrolase activity"/>
    <property type="evidence" value="ECO:0007669"/>
    <property type="project" value="UniProtKB-KW"/>
</dbReference>
<evidence type="ECO:0000313" key="6">
    <source>
        <dbReference type="EMBL" id="PRH78598.1"/>
    </source>
</evidence>
<dbReference type="Gene3D" id="3.40.50.1820">
    <property type="entry name" value="alpha/beta hydrolase"/>
    <property type="match status" value="1"/>
</dbReference>
<dbReference type="Pfam" id="PF08386">
    <property type="entry name" value="Abhydrolase_4"/>
    <property type="match status" value="1"/>
</dbReference>
<organism evidence="6 7">
    <name type="scientific">Streptomyces solincola</name>
    <dbReference type="NCBI Taxonomy" id="2100817"/>
    <lineage>
        <taxon>Bacteria</taxon>
        <taxon>Bacillati</taxon>
        <taxon>Actinomycetota</taxon>
        <taxon>Actinomycetes</taxon>
        <taxon>Kitasatosporales</taxon>
        <taxon>Streptomycetaceae</taxon>
        <taxon>Streptomyces</taxon>
    </lineage>
</organism>